<proteinExistence type="predicted"/>
<organism evidence="1 2">
    <name type="scientific">Monosporascus cannonballus</name>
    <dbReference type="NCBI Taxonomy" id="155416"/>
    <lineage>
        <taxon>Eukaryota</taxon>
        <taxon>Fungi</taxon>
        <taxon>Dikarya</taxon>
        <taxon>Ascomycota</taxon>
        <taxon>Pezizomycotina</taxon>
        <taxon>Sordariomycetes</taxon>
        <taxon>Xylariomycetidae</taxon>
        <taxon>Xylariales</taxon>
        <taxon>Xylariales incertae sedis</taxon>
        <taxon>Monosporascus</taxon>
    </lineage>
</organism>
<reference evidence="1 2" key="1">
    <citation type="submission" date="2018-06" db="EMBL/GenBank/DDBJ databases">
        <title>Complete Genomes of Monosporascus.</title>
        <authorList>
            <person name="Robinson A.J."/>
            <person name="Natvig D.O."/>
        </authorList>
    </citation>
    <scope>NUCLEOTIDE SEQUENCE [LARGE SCALE GENOMIC DNA]</scope>
    <source>
        <strain evidence="1 2">CBS 609.92</strain>
    </source>
</reference>
<dbReference type="InterPro" id="IPR052998">
    <property type="entry name" value="Hetero-Diels-Alderase-like"/>
</dbReference>
<dbReference type="SUPFAM" id="SSF63829">
    <property type="entry name" value="Calcium-dependent phosphotriesterase"/>
    <property type="match status" value="1"/>
</dbReference>
<accession>A0ABY0HJM1</accession>
<dbReference type="PANTHER" id="PTHR42060">
    <property type="entry name" value="NHL REPEAT-CONTAINING PROTEIN-RELATED"/>
    <property type="match status" value="1"/>
</dbReference>
<evidence type="ECO:0008006" key="3">
    <source>
        <dbReference type="Google" id="ProtNLM"/>
    </source>
</evidence>
<name>A0ABY0HJM1_9PEZI</name>
<dbReference type="EMBL" id="QJNS01000005">
    <property type="protein sequence ID" value="RYO95037.1"/>
    <property type="molecule type" value="Genomic_DNA"/>
</dbReference>
<dbReference type="Proteomes" id="UP000294003">
    <property type="component" value="Unassembled WGS sequence"/>
</dbReference>
<evidence type="ECO:0000313" key="2">
    <source>
        <dbReference type="Proteomes" id="UP000294003"/>
    </source>
</evidence>
<evidence type="ECO:0000313" key="1">
    <source>
        <dbReference type="EMBL" id="RYO95037.1"/>
    </source>
</evidence>
<dbReference type="InterPro" id="IPR011042">
    <property type="entry name" value="6-blade_b-propeller_TolB-like"/>
</dbReference>
<keyword evidence="2" id="KW-1185">Reference proteome</keyword>
<dbReference type="PANTHER" id="PTHR42060:SF1">
    <property type="entry name" value="NHL REPEAT-CONTAINING PROTEIN"/>
    <property type="match status" value="1"/>
</dbReference>
<protein>
    <recommendedName>
        <fullName evidence="3">SMP-30/Gluconolactonase/LRE-like region domain-containing protein</fullName>
    </recommendedName>
</protein>
<comment type="caution">
    <text evidence="1">The sequence shown here is derived from an EMBL/GenBank/DDBJ whole genome shotgun (WGS) entry which is preliminary data.</text>
</comment>
<gene>
    <name evidence="1" type="ORF">DL762_000230</name>
</gene>
<sequence>MLSIAADDSVPEVVLVTQLPTTTSWFESTCARPNGKVLATRCDEPELYEFDPEQPDEPLRLVCTIPECSGLVNACALKDRGDEYAVLTAMVDLEAVSVADHVLWRVAFEGKGDGQPSVTKLAALPGMGMGTECTVVSERTLLISDTYKACIWALDLPTGKTSVFLKHETMVKACGDYFFGLNRIRIHGDHLWYANESTGSLCRVPIVKDDKADGGLRITGPVEIITDEIPNTDGLTMTEDGTTVYSVNYVKGTLRQVKIDPATGKAETREFMSSLIGPTTIELVRSLSTGKPKLVVICNGRSDVAWIKDFSWSDIANISASETVTVTTEEVV</sequence>
<dbReference type="Gene3D" id="2.120.10.30">
    <property type="entry name" value="TolB, C-terminal domain"/>
    <property type="match status" value="1"/>
</dbReference>